<organism evidence="2 3">
    <name type="scientific">Cyclobacterium amurskyense</name>
    <dbReference type="NCBI Taxonomy" id="320787"/>
    <lineage>
        <taxon>Bacteria</taxon>
        <taxon>Pseudomonadati</taxon>
        <taxon>Bacteroidota</taxon>
        <taxon>Cytophagia</taxon>
        <taxon>Cytophagales</taxon>
        <taxon>Cyclobacteriaceae</taxon>
        <taxon>Cyclobacterium</taxon>
    </lineage>
</organism>
<feature type="transmembrane region" description="Helical" evidence="1">
    <location>
        <begin position="50"/>
        <end position="73"/>
    </location>
</feature>
<dbReference type="KEGG" id="camu:CA2015_1084"/>
<dbReference type="AlphaFoldDB" id="A0A0H4P7W5"/>
<sequence>MLDSIDHVLLRLQDLFFDKNIFFFILTIAPTIPTNLLFTPMKFIIPAKKLFKALLVAIAVLLLLNIFSIYLNINDKGNNPLHSFIIRLFDFNQEANVPTFFSSLLLLASSLLLLLITFYKKTRNRRYAGWLGLTLLFFFFTLDEAASIHEFFFTFFEGKPTLSGYPLYFSLCIFAIVLFLLGQIYVPFFKSLNRKLMNLMLISAIIYISGALGLEILSIETLDTNGVSFGYRLLYTAEETMEMIGLAVFIYTLNWYLSTKRLKVSISLTE</sequence>
<evidence type="ECO:0000313" key="2">
    <source>
        <dbReference type="EMBL" id="AKP50536.1"/>
    </source>
</evidence>
<feature type="transmembrane region" description="Helical" evidence="1">
    <location>
        <begin position="100"/>
        <end position="119"/>
    </location>
</feature>
<proteinExistence type="predicted"/>
<dbReference type="STRING" id="320787.CA2015_1084"/>
<dbReference type="Proteomes" id="UP000036520">
    <property type="component" value="Chromosome"/>
</dbReference>
<feature type="transmembrane region" description="Helical" evidence="1">
    <location>
        <begin position="20"/>
        <end position="38"/>
    </location>
</feature>
<keyword evidence="1" id="KW-0812">Transmembrane</keyword>
<gene>
    <name evidence="2" type="ORF">CA2015_1084</name>
</gene>
<feature type="transmembrane region" description="Helical" evidence="1">
    <location>
        <begin position="239"/>
        <end position="257"/>
    </location>
</feature>
<name>A0A0H4P7W5_9BACT</name>
<feature type="transmembrane region" description="Helical" evidence="1">
    <location>
        <begin position="131"/>
        <end position="153"/>
    </location>
</feature>
<protein>
    <submittedName>
        <fullName evidence="2">Multidrug resistance protein (Efflux pump/antiporter)</fullName>
    </submittedName>
</protein>
<feature type="transmembrane region" description="Helical" evidence="1">
    <location>
        <begin position="198"/>
        <end position="219"/>
    </location>
</feature>
<reference evidence="2 3" key="1">
    <citation type="submission" date="2015-07" db="EMBL/GenBank/DDBJ databases">
        <authorList>
            <person name="Kim K.M."/>
        </authorList>
    </citation>
    <scope>NUCLEOTIDE SEQUENCE [LARGE SCALE GENOMIC DNA]</scope>
    <source>
        <strain evidence="2 3">KCTC 12363</strain>
    </source>
</reference>
<keyword evidence="1" id="KW-1133">Transmembrane helix</keyword>
<dbReference type="EMBL" id="CP012040">
    <property type="protein sequence ID" value="AKP50536.1"/>
    <property type="molecule type" value="Genomic_DNA"/>
</dbReference>
<keyword evidence="1" id="KW-0472">Membrane</keyword>
<evidence type="ECO:0000256" key="1">
    <source>
        <dbReference type="SAM" id="Phobius"/>
    </source>
</evidence>
<feature type="transmembrane region" description="Helical" evidence="1">
    <location>
        <begin position="165"/>
        <end position="186"/>
    </location>
</feature>
<evidence type="ECO:0000313" key="3">
    <source>
        <dbReference type="Proteomes" id="UP000036520"/>
    </source>
</evidence>
<accession>A0A0H4P7W5</accession>
<keyword evidence="3" id="KW-1185">Reference proteome</keyword>